<feature type="chain" id="PRO_5002470065" evidence="3">
    <location>
        <begin position="30"/>
        <end position="165"/>
    </location>
</feature>
<evidence type="ECO:0000256" key="3">
    <source>
        <dbReference type="SAM" id="SignalP"/>
    </source>
</evidence>
<evidence type="ECO:0000313" key="5">
    <source>
        <dbReference type="Proteomes" id="UP000033551"/>
    </source>
</evidence>
<comment type="caution">
    <text evidence="4">The sequence shown here is derived from an EMBL/GenBank/DDBJ whole genome shotgun (WGS) entry which is preliminary data.</text>
</comment>
<evidence type="ECO:0000313" key="4">
    <source>
        <dbReference type="EMBL" id="KJY27833.1"/>
    </source>
</evidence>
<dbReference type="RefSeq" id="WP_045950158.1">
    <property type="nucleotide sequence ID" value="NZ_JZWV01000793.1"/>
</dbReference>
<dbReference type="Proteomes" id="UP000033551">
    <property type="component" value="Unassembled WGS sequence"/>
</dbReference>
<evidence type="ECO:0000256" key="2">
    <source>
        <dbReference type="SAM" id="Phobius"/>
    </source>
</evidence>
<dbReference type="AlphaFoldDB" id="A0A0F4J256"/>
<keyword evidence="3" id="KW-0732">Signal</keyword>
<reference evidence="4 5" key="1">
    <citation type="submission" date="2015-02" db="EMBL/GenBank/DDBJ databases">
        <authorList>
            <person name="Ju K.-S."/>
            <person name="Doroghazi J.R."/>
            <person name="Metcalf W."/>
        </authorList>
    </citation>
    <scope>NUCLEOTIDE SEQUENCE [LARGE SCALE GENOMIC DNA]</scope>
    <source>
        <strain evidence="4 5">NRRL ISP-5550</strain>
    </source>
</reference>
<dbReference type="EMBL" id="JZWV01000793">
    <property type="protein sequence ID" value="KJY27833.1"/>
    <property type="molecule type" value="Genomic_DNA"/>
</dbReference>
<accession>A0A0F4J256</accession>
<evidence type="ECO:0000256" key="1">
    <source>
        <dbReference type="SAM" id="MobiDB-lite"/>
    </source>
</evidence>
<proteinExistence type="predicted"/>
<keyword evidence="2" id="KW-1133">Transmembrane helix</keyword>
<keyword evidence="5" id="KW-1185">Reference proteome</keyword>
<feature type="transmembrane region" description="Helical" evidence="2">
    <location>
        <begin position="136"/>
        <end position="159"/>
    </location>
</feature>
<organism evidence="4 5">
    <name type="scientific">Streptomyces katrae</name>
    <dbReference type="NCBI Taxonomy" id="68223"/>
    <lineage>
        <taxon>Bacteria</taxon>
        <taxon>Bacillati</taxon>
        <taxon>Actinomycetota</taxon>
        <taxon>Actinomycetes</taxon>
        <taxon>Kitasatosporales</taxon>
        <taxon>Streptomycetaceae</taxon>
        <taxon>Streptomyces</taxon>
    </lineage>
</organism>
<keyword evidence="2" id="KW-0812">Transmembrane</keyword>
<feature type="region of interest" description="Disordered" evidence="1">
    <location>
        <begin position="53"/>
        <end position="127"/>
    </location>
</feature>
<sequence length="165" mass="16792">MNRRLRAPHWTAGAALAAAALLTTAPACATSARAPLAAVRAGSDQADAVPEEAYEELAGSAGGVGREHPGLPADAPADPEVTSLSRPAHPVRPAPRPERREPVVNQRPAAPPSPSPSRGAPASALGTEPNERVADLAAHLLPLGTGLALMGLGLGYIGVRLRRGR</sequence>
<feature type="signal peptide" evidence="3">
    <location>
        <begin position="1"/>
        <end position="29"/>
    </location>
</feature>
<dbReference type="PATRIC" id="fig|68223.7.peg.1496"/>
<protein>
    <submittedName>
        <fullName evidence="4">Uncharacterized protein</fullName>
    </submittedName>
</protein>
<name>A0A0F4J256_9ACTN</name>
<gene>
    <name evidence="4" type="ORF">VR44_26685</name>
</gene>
<keyword evidence="2" id="KW-0472">Membrane</keyword>
<dbReference type="OrthoDB" id="4338287at2"/>